<dbReference type="Pfam" id="PF00931">
    <property type="entry name" value="NB-ARC"/>
    <property type="match status" value="2"/>
</dbReference>
<evidence type="ECO:0000256" key="1">
    <source>
        <dbReference type="SAM" id="Coils"/>
    </source>
</evidence>
<gene>
    <name evidence="4" type="ORF">GQ55_2G003900</name>
</gene>
<proteinExistence type="predicted"/>
<sequence>MAEQVESNESEQLKQLQEQVQNLCDAMEKEVDSNLPGRDDLEKICEVLKEIKGKITPVLKDGEIEEQQLLPLSKREELGNLLPTIGHALEQRKQPRRRRREPEAEHPADMSSAGCYPCKPRPSQQQSKLQEDDEAVSLKLLLRLTQNVLEPEQYYEWTTSYVDESRIYGWGKEADEVADALVAPEDGEKSLFRAAGIAGVHGSGKTALAQKVFVHDKAKDNFALRLWVCVGPPDSEDRFGLLYRMLDNLGLDTAKVEGIVHNSNVVKKHRDDEEARIRNDPAKVAEIQKKAADMMKHKEEIDTKKKKNKEEQDGSIFDQLLKEEAEESPEVQKSKIGVLLYILHMSLSKTSYLIVFDDIRAYGDDGWYSNLTLPPPPEGEWGDRLGYGLPKGKHRGAVLVTCRKEDDARSMVRTGRVVRPPRLRLDDAWKLFRREYDQAKDAANKRTKDDDGDMLLKELEEMKAEIVNKCLGLPVAIAEAAKGFALLQPLPDASPPVEEAKPAAAEESKAAAADDVKSQN</sequence>
<feature type="coiled-coil region" evidence="1">
    <location>
        <begin position="6"/>
        <end position="33"/>
    </location>
</feature>
<dbReference type="SUPFAM" id="SSF52540">
    <property type="entry name" value="P-loop containing nucleoside triphosphate hydrolases"/>
    <property type="match status" value="1"/>
</dbReference>
<feature type="region of interest" description="Disordered" evidence="2">
    <location>
        <begin position="83"/>
        <end position="130"/>
    </location>
</feature>
<protein>
    <recommendedName>
        <fullName evidence="3">NB-ARC domain-containing protein</fullName>
    </recommendedName>
</protein>
<evidence type="ECO:0000256" key="2">
    <source>
        <dbReference type="SAM" id="MobiDB-lite"/>
    </source>
</evidence>
<keyword evidence="1" id="KW-0175">Coiled coil</keyword>
<reference evidence="4 5" key="1">
    <citation type="submission" date="2018-04" db="EMBL/GenBank/DDBJ databases">
        <title>WGS assembly of Panicum hallii var. hallii HAL2.</title>
        <authorList>
            <person name="Lovell J."/>
            <person name="Jenkins J."/>
            <person name="Lowry D."/>
            <person name="Mamidi S."/>
            <person name="Sreedasyam A."/>
            <person name="Weng X."/>
            <person name="Barry K."/>
            <person name="Bonette J."/>
            <person name="Campitelli B."/>
            <person name="Daum C."/>
            <person name="Gordon S."/>
            <person name="Gould B."/>
            <person name="Lipzen A."/>
            <person name="MacQueen A."/>
            <person name="Palacio-Mejia J."/>
            <person name="Plott C."/>
            <person name="Shakirov E."/>
            <person name="Shu S."/>
            <person name="Yoshinaga Y."/>
            <person name="Zane M."/>
            <person name="Rokhsar D."/>
            <person name="Grimwood J."/>
            <person name="Schmutz J."/>
            <person name="Juenger T."/>
        </authorList>
    </citation>
    <scope>NUCLEOTIDE SEQUENCE [LARGE SCALE GENOMIC DNA]</scope>
    <source>
        <strain evidence="5">cv. HAL2</strain>
    </source>
</reference>
<evidence type="ECO:0000259" key="3">
    <source>
        <dbReference type="Pfam" id="PF00931"/>
    </source>
</evidence>
<feature type="region of interest" description="Disordered" evidence="2">
    <location>
        <begin position="490"/>
        <end position="520"/>
    </location>
</feature>
<dbReference type="PANTHER" id="PTHR36766:SF70">
    <property type="entry name" value="DISEASE RESISTANCE PROTEIN RGA4"/>
    <property type="match status" value="1"/>
</dbReference>
<dbReference type="Gramene" id="PUZ68173">
    <property type="protein sequence ID" value="PUZ68173"/>
    <property type="gene ID" value="GQ55_2G003900"/>
</dbReference>
<evidence type="ECO:0000313" key="4">
    <source>
        <dbReference type="EMBL" id="PUZ68173.1"/>
    </source>
</evidence>
<dbReference type="OrthoDB" id="1900634at2759"/>
<dbReference type="Proteomes" id="UP000244336">
    <property type="component" value="Chromosome 2"/>
</dbReference>
<keyword evidence="5" id="KW-1185">Reference proteome</keyword>
<evidence type="ECO:0000313" key="5">
    <source>
        <dbReference type="Proteomes" id="UP000244336"/>
    </source>
</evidence>
<dbReference type="GO" id="GO:0043531">
    <property type="term" value="F:ADP binding"/>
    <property type="evidence" value="ECO:0007669"/>
    <property type="project" value="InterPro"/>
</dbReference>
<dbReference type="EMBL" id="CM009750">
    <property type="protein sequence ID" value="PUZ68173.1"/>
    <property type="molecule type" value="Genomic_DNA"/>
</dbReference>
<organism evidence="4 5">
    <name type="scientific">Panicum hallii var. hallii</name>
    <dbReference type="NCBI Taxonomy" id="1504633"/>
    <lineage>
        <taxon>Eukaryota</taxon>
        <taxon>Viridiplantae</taxon>
        <taxon>Streptophyta</taxon>
        <taxon>Embryophyta</taxon>
        <taxon>Tracheophyta</taxon>
        <taxon>Spermatophyta</taxon>
        <taxon>Magnoliopsida</taxon>
        <taxon>Liliopsida</taxon>
        <taxon>Poales</taxon>
        <taxon>Poaceae</taxon>
        <taxon>PACMAD clade</taxon>
        <taxon>Panicoideae</taxon>
        <taxon>Panicodae</taxon>
        <taxon>Paniceae</taxon>
        <taxon>Panicinae</taxon>
        <taxon>Panicum</taxon>
        <taxon>Panicum sect. Panicum</taxon>
    </lineage>
</organism>
<dbReference type="Gene3D" id="3.40.50.300">
    <property type="entry name" value="P-loop containing nucleotide triphosphate hydrolases"/>
    <property type="match status" value="1"/>
</dbReference>
<feature type="compositionally biased region" description="Basic and acidic residues" evidence="2">
    <location>
        <begin position="498"/>
        <end position="520"/>
    </location>
</feature>
<name>A0A2T7EK32_9POAL</name>
<accession>A0A2T7EK32</accession>
<dbReference type="InterPro" id="IPR027417">
    <property type="entry name" value="P-loop_NTPase"/>
</dbReference>
<feature type="domain" description="NB-ARC" evidence="3">
    <location>
        <begin position="311"/>
        <end position="437"/>
    </location>
</feature>
<feature type="domain" description="NB-ARC" evidence="3">
    <location>
        <begin position="175"/>
        <end position="255"/>
    </location>
</feature>
<dbReference type="PANTHER" id="PTHR36766">
    <property type="entry name" value="PLANT BROAD-SPECTRUM MILDEW RESISTANCE PROTEIN RPW8"/>
    <property type="match status" value="1"/>
</dbReference>
<dbReference type="InterPro" id="IPR002182">
    <property type="entry name" value="NB-ARC"/>
</dbReference>
<dbReference type="AlphaFoldDB" id="A0A2T7EK32"/>